<protein>
    <submittedName>
        <fullName evidence="1">Uncharacterized protein</fullName>
    </submittedName>
</protein>
<dbReference type="InterPro" id="IPR042302">
    <property type="entry name" value="E1_FCCH_sf"/>
</dbReference>
<proteinExistence type="predicted"/>
<dbReference type="Gene3D" id="2.40.30.180">
    <property type="entry name" value="Ubiquitin-activating enzyme E1, FCCH domain"/>
    <property type="match status" value="1"/>
</dbReference>
<dbReference type="EMBL" id="LR796140">
    <property type="protein sequence ID" value="CAB4121108.1"/>
    <property type="molecule type" value="Genomic_DNA"/>
</dbReference>
<sequence>MADFTQSAQGYFTSTGASTTIALPGGTTWMAVRNWTQMAASQTTALGVSYYWQFGMPSGSGLIHYKSNAADAANLDGVLTSPNGFTFIDSSYTQYGVINATITAISNASIPVVTNTGTNALSAGSVVRLFNVDGAQQLGGMDFTVGYNTLSSTTFSLDYMSQIVAGTTGSWMQVEFPALFYPVNRSITSITQAANAVVTLSVTHGYQVGQVVRMNIPSIFGMQQMNNIQATIIAVNTATTGSGANSITLNVNSSSFNAFAFPLTANYPFTPAQTVPMAENTAVAQSLGVDYLNDATLNVGFIGMTLAGGANCPGGADDDLMYWISGTSFTTNSPDFGYNY</sequence>
<organism evidence="1">
    <name type="scientific">uncultured Caudovirales phage</name>
    <dbReference type="NCBI Taxonomy" id="2100421"/>
    <lineage>
        <taxon>Viruses</taxon>
        <taxon>Duplodnaviria</taxon>
        <taxon>Heunggongvirae</taxon>
        <taxon>Uroviricota</taxon>
        <taxon>Caudoviricetes</taxon>
        <taxon>Peduoviridae</taxon>
        <taxon>Maltschvirus</taxon>
        <taxon>Maltschvirus maltsch</taxon>
    </lineage>
</organism>
<accession>A0A6J5KGK2</accession>
<gene>
    <name evidence="1" type="ORF">UFOVP9_6</name>
</gene>
<name>A0A6J5KGK2_9CAUD</name>
<reference evidence="1" key="1">
    <citation type="submission" date="2020-04" db="EMBL/GenBank/DDBJ databases">
        <authorList>
            <person name="Chiriac C."/>
            <person name="Salcher M."/>
            <person name="Ghai R."/>
            <person name="Kavagutti S V."/>
        </authorList>
    </citation>
    <scope>NUCLEOTIDE SEQUENCE</scope>
</reference>
<evidence type="ECO:0000313" key="1">
    <source>
        <dbReference type="EMBL" id="CAB4121108.1"/>
    </source>
</evidence>